<evidence type="ECO:0000259" key="6">
    <source>
        <dbReference type="PROSITE" id="PS51755"/>
    </source>
</evidence>
<dbReference type="Pfam" id="PF03704">
    <property type="entry name" value="BTAD"/>
    <property type="match status" value="1"/>
</dbReference>
<dbReference type="InterPro" id="IPR016032">
    <property type="entry name" value="Sig_transdc_resp-reg_C-effctor"/>
</dbReference>
<dbReference type="InterPro" id="IPR027417">
    <property type="entry name" value="P-loop_NTPase"/>
</dbReference>
<dbReference type="Gene3D" id="3.40.50.300">
    <property type="entry name" value="P-loop containing nucleotide triphosphate hydrolases"/>
    <property type="match status" value="1"/>
</dbReference>
<evidence type="ECO:0000313" key="7">
    <source>
        <dbReference type="EMBL" id="UNZ02182.1"/>
    </source>
</evidence>
<keyword evidence="3 4" id="KW-0238">DNA-binding</keyword>
<dbReference type="Pfam" id="PF00486">
    <property type="entry name" value="Trans_reg_C"/>
    <property type="match status" value="1"/>
</dbReference>
<dbReference type="InterPro" id="IPR036388">
    <property type="entry name" value="WH-like_DNA-bd_sf"/>
</dbReference>
<dbReference type="SUPFAM" id="SSF48452">
    <property type="entry name" value="TPR-like"/>
    <property type="match status" value="2"/>
</dbReference>
<dbReference type="SMART" id="SM00862">
    <property type="entry name" value="Trans_reg_C"/>
    <property type="match status" value="1"/>
</dbReference>
<dbReference type="Pfam" id="PF25872">
    <property type="entry name" value="HTH_77"/>
    <property type="match status" value="1"/>
</dbReference>
<dbReference type="EMBL" id="CP094298">
    <property type="protein sequence ID" value="UNZ02182.1"/>
    <property type="molecule type" value="Genomic_DNA"/>
</dbReference>
<feature type="domain" description="OmpR/PhoB-type" evidence="6">
    <location>
        <begin position="1"/>
        <end position="96"/>
    </location>
</feature>
<dbReference type="GeneID" id="66858733"/>
<organism evidence="7 8">
    <name type="scientific">Streptomyces rimosus subsp. rimosus</name>
    <dbReference type="NCBI Taxonomy" id="132474"/>
    <lineage>
        <taxon>Bacteria</taxon>
        <taxon>Bacillati</taxon>
        <taxon>Actinomycetota</taxon>
        <taxon>Actinomycetes</taxon>
        <taxon>Kitasatosporales</taxon>
        <taxon>Streptomycetaceae</taxon>
        <taxon>Streptomyces</taxon>
    </lineage>
</organism>
<dbReference type="InterPro" id="IPR005158">
    <property type="entry name" value="BTAD"/>
</dbReference>
<feature type="region of interest" description="Disordered" evidence="5">
    <location>
        <begin position="250"/>
        <end position="275"/>
    </location>
</feature>
<dbReference type="SUPFAM" id="SSF52540">
    <property type="entry name" value="P-loop containing nucleoside triphosphate hydrolases"/>
    <property type="match status" value="1"/>
</dbReference>
<dbReference type="PANTHER" id="PTHR47691:SF3">
    <property type="entry name" value="HTH-TYPE TRANSCRIPTIONAL REGULATOR RV0890C-RELATED"/>
    <property type="match status" value="1"/>
</dbReference>
<keyword evidence="8" id="KW-1185">Reference proteome</keyword>
<evidence type="ECO:0000256" key="4">
    <source>
        <dbReference type="PROSITE-ProRule" id="PRU01091"/>
    </source>
</evidence>
<name>A0ABY3YW19_STRRM</name>
<dbReference type="InterPro" id="IPR001867">
    <property type="entry name" value="OmpR/PhoB-type_DNA-bd"/>
</dbReference>
<dbReference type="PRINTS" id="PR00364">
    <property type="entry name" value="DISEASERSIST"/>
</dbReference>
<dbReference type="RefSeq" id="WP_003985564.1">
    <property type="nucleotide sequence ID" value="NZ_CP043497.1"/>
</dbReference>
<dbReference type="Gene3D" id="1.25.40.10">
    <property type="entry name" value="Tetratricopeptide repeat domain"/>
    <property type="match status" value="3"/>
</dbReference>
<sequence>MRFGVLGPVEVWAADGRPVRVPERKVRALLAALLAHQGRPVGAARLIDALWDERLPANPTGALQAKVSQLRRALEAAGPGGRALVAARPPGYQLDAADDAVDAGRFAALTARAYENQDPGERAALLTEALGLWRGPAFAGFEDEPFARAAADRLEEQRLTALEAQAAARLELGEHGPLAGELAELVARHPLRERLCALHLRALYGAGRQSEALAAYAALRERLAEELGVDPGPELTALHQAILEQDPRLAGVSRGEGEAEHRPPARSAAPPRTNLPASLTELVGRDAAVRDVRALLEAGRLVTLTGPGGVGKTRLALEAAQRLVDDSTRFPDGVLLVELAALGRPGGADGHRTVSCTAAEVAEAVLAVLGVREGAASAPVGERLAGAVRDKRLLLLLDNCEHVVDAVAEVTAALLAVAPGLRVLATSQELLGLAGERVLPVPPLEQADAVALFVARAAATAPGFALEGVDGLNGLGGPDSPNFSDGLDSPVESSAAAVADICRRLDGIPLALELAATRVRALGVRELSARLDDRFRLLGAGRRGAPPRQQTLRAMIDWSWELLTADERTVLRRLAAHADGCTLRAAEEVCAGGGVRSGEVAAVLARLVDRSLVVVAEGPYGPRYRLLESVAAYCLERLREAGEWETVRRRHSVHHTSLAERAEPFLYGERQREWLARLDAETANLRTALDSAVQEGAAERALRLVNALSWYWFLRGRLGEAGRALAMALDAAASSCVPDGLRLRAMVWQVGMASLAGGDTDPVARADAVLKQYGDEPDPGAGDRTPADHAWALWFLTYAQVGLGDPAVARERLSRALAAFRALGDRWGTAAVLSSRAQGQYAAPDAVREGTATRQRDAEESADLFRELGDRWGQLQAAEALGTLAEISGDYERAARLHRDGLCGAEELGLWIQASYKHSGLGRIALLTGDLEAAREHHERGLRLAAEQSHRRGEMFAETGLGIGARRAGRLDDAERHHARWLEWCRSRDGDPGTALILAELGFTAELRGDADTARRLHLDGYEAASATGDPRALALALEGLAGARSLAGHPTHAARLLGHATATRAAVGTPLPPAERWDVDRITARTREALGSATAFTTAFEEGTAMTAEELVREAVGGGA</sequence>
<evidence type="ECO:0000313" key="8">
    <source>
        <dbReference type="Proteomes" id="UP000829494"/>
    </source>
</evidence>
<dbReference type="PROSITE" id="PS51755">
    <property type="entry name" value="OMPR_PHOB"/>
    <property type="match status" value="1"/>
</dbReference>
<dbReference type="Gene3D" id="1.10.10.10">
    <property type="entry name" value="Winged helix-like DNA-binding domain superfamily/Winged helix DNA-binding domain"/>
    <property type="match status" value="1"/>
</dbReference>
<comment type="similarity">
    <text evidence="1">Belongs to the AfsR/DnrI/RedD regulatory family.</text>
</comment>
<dbReference type="SMART" id="SM01043">
    <property type="entry name" value="BTAD"/>
    <property type="match status" value="1"/>
</dbReference>
<evidence type="ECO:0000256" key="1">
    <source>
        <dbReference type="ARBA" id="ARBA00005820"/>
    </source>
</evidence>
<reference evidence="7 8" key="1">
    <citation type="submission" date="2022-03" db="EMBL/GenBank/DDBJ databases">
        <title>Complete genome of Streptomyces rimosus ssp. rimosus R7 (=ATCC 10970).</title>
        <authorList>
            <person name="Beganovic S."/>
            <person name="Ruckert C."/>
            <person name="Busche T."/>
            <person name="Kalinowski J."/>
            <person name="Wittmann C."/>
        </authorList>
    </citation>
    <scope>NUCLEOTIDE SEQUENCE [LARGE SCALE GENOMIC DNA]</scope>
    <source>
        <strain evidence="7 8">R7</strain>
    </source>
</reference>
<keyword evidence="2" id="KW-0902">Two-component regulatory system</keyword>
<dbReference type="SUPFAM" id="SSF46894">
    <property type="entry name" value="C-terminal effector domain of the bipartite response regulators"/>
    <property type="match status" value="1"/>
</dbReference>
<dbReference type="InterPro" id="IPR058852">
    <property type="entry name" value="HTH_77"/>
</dbReference>
<proteinExistence type="inferred from homology"/>
<evidence type="ECO:0000256" key="2">
    <source>
        <dbReference type="ARBA" id="ARBA00023012"/>
    </source>
</evidence>
<gene>
    <name evidence="7" type="primary">embR3</name>
    <name evidence="7" type="ORF">SRIMR7_08500</name>
</gene>
<evidence type="ECO:0000256" key="3">
    <source>
        <dbReference type="ARBA" id="ARBA00023125"/>
    </source>
</evidence>
<evidence type="ECO:0000256" key="5">
    <source>
        <dbReference type="SAM" id="MobiDB-lite"/>
    </source>
</evidence>
<accession>A0ABY3YW19</accession>
<protein>
    <submittedName>
        <fullName evidence="7">Transcriptional regulatory protein EmbR</fullName>
    </submittedName>
</protein>
<dbReference type="InterPro" id="IPR011990">
    <property type="entry name" value="TPR-like_helical_dom_sf"/>
</dbReference>
<dbReference type="Proteomes" id="UP000829494">
    <property type="component" value="Chromosome"/>
</dbReference>
<dbReference type="PANTHER" id="PTHR47691">
    <property type="entry name" value="REGULATOR-RELATED"/>
    <property type="match status" value="1"/>
</dbReference>
<dbReference type="CDD" id="cd15831">
    <property type="entry name" value="BTAD"/>
    <property type="match status" value="1"/>
</dbReference>
<feature type="DNA-binding region" description="OmpR/PhoB-type" evidence="4">
    <location>
        <begin position="1"/>
        <end position="96"/>
    </location>
</feature>